<dbReference type="Proteomes" id="UP000320913">
    <property type="component" value="Unassembled WGS sequence"/>
</dbReference>
<dbReference type="InterPro" id="IPR052721">
    <property type="entry name" value="ET_Amicyanin"/>
</dbReference>
<gene>
    <name evidence="2" type="ORF">E6K71_08175</name>
    <name evidence="3" type="ORF">E6K75_06865</name>
</gene>
<dbReference type="GO" id="GO:0030246">
    <property type="term" value="F:carbohydrate binding"/>
    <property type="evidence" value="ECO:0007669"/>
    <property type="project" value="InterPro"/>
</dbReference>
<organism evidence="2 4">
    <name type="scientific">Eiseniibacteriota bacterium</name>
    <dbReference type="NCBI Taxonomy" id="2212470"/>
    <lineage>
        <taxon>Bacteria</taxon>
        <taxon>Candidatus Eiseniibacteriota</taxon>
    </lineage>
</organism>
<dbReference type="Proteomes" id="UP000316292">
    <property type="component" value="Unassembled WGS sequence"/>
</dbReference>
<evidence type="ECO:0000313" key="4">
    <source>
        <dbReference type="Proteomes" id="UP000316292"/>
    </source>
</evidence>
<dbReference type="AlphaFoldDB" id="A0A538S9S1"/>
<evidence type="ECO:0000256" key="1">
    <source>
        <dbReference type="SAM" id="SignalP"/>
    </source>
</evidence>
<dbReference type="InterPro" id="IPR008972">
    <property type="entry name" value="Cupredoxin"/>
</dbReference>
<sequence length="225" mass="23910">MRTALFVLVAMLLAVALVAAEPALAGVIEGSVALTPADLAIHDNSRPNPYVGQLSASASVAAAAAAVDTVYGIAWVADLPPEAGVARPPARMDQLGQRFVPRVLVIVAGQEVEFHNSDNVFHNIFSYSPPKKFDLGRYPKGRSRSVTFVKPGAVQVYCDIHSDMRGDIIVAPTRRFARIGPGGSFRIEDVPPGDHTVKVWLSSGTRSTAVQVPERGTATLSTLMP</sequence>
<dbReference type="Gene3D" id="2.60.40.420">
    <property type="entry name" value="Cupredoxins - blue copper proteins"/>
    <property type="match status" value="1"/>
</dbReference>
<accession>A0A538S9S1</accession>
<evidence type="ECO:0000313" key="5">
    <source>
        <dbReference type="Proteomes" id="UP000320913"/>
    </source>
</evidence>
<name>A0A538S9S1_UNCEI</name>
<proteinExistence type="predicted"/>
<evidence type="ECO:0008006" key="6">
    <source>
        <dbReference type="Google" id="ProtNLM"/>
    </source>
</evidence>
<comment type="caution">
    <text evidence="2">The sequence shown here is derived from an EMBL/GenBank/DDBJ whole genome shotgun (WGS) entry which is preliminary data.</text>
</comment>
<evidence type="ECO:0000313" key="2">
    <source>
        <dbReference type="EMBL" id="TMQ48109.1"/>
    </source>
</evidence>
<dbReference type="PANTHER" id="PTHR36507:SF1">
    <property type="entry name" value="BLL1555 PROTEIN"/>
    <property type="match status" value="1"/>
</dbReference>
<dbReference type="EMBL" id="VBOR01000088">
    <property type="protein sequence ID" value="TMQ48109.1"/>
    <property type="molecule type" value="Genomic_DNA"/>
</dbReference>
<dbReference type="PANTHER" id="PTHR36507">
    <property type="entry name" value="BLL1555 PROTEIN"/>
    <property type="match status" value="1"/>
</dbReference>
<dbReference type="InterPro" id="IPR013784">
    <property type="entry name" value="Carb-bd-like_fold"/>
</dbReference>
<evidence type="ECO:0000313" key="3">
    <source>
        <dbReference type="EMBL" id="TMQ57444.1"/>
    </source>
</evidence>
<feature type="chain" id="PRO_5039810565" description="Rhamnogalacturonan lyase domain-containing protein" evidence="1">
    <location>
        <begin position="26"/>
        <end position="225"/>
    </location>
</feature>
<protein>
    <recommendedName>
        <fullName evidence="6">Rhamnogalacturonan lyase domain-containing protein</fullName>
    </recommendedName>
</protein>
<dbReference type="SUPFAM" id="SSF49452">
    <property type="entry name" value="Starch-binding domain-like"/>
    <property type="match status" value="1"/>
</dbReference>
<dbReference type="EMBL" id="VBOV01000168">
    <property type="protein sequence ID" value="TMQ57444.1"/>
    <property type="molecule type" value="Genomic_DNA"/>
</dbReference>
<feature type="signal peptide" evidence="1">
    <location>
        <begin position="1"/>
        <end position="25"/>
    </location>
</feature>
<dbReference type="SUPFAM" id="SSF49503">
    <property type="entry name" value="Cupredoxins"/>
    <property type="match status" value="1"/>
</dbReference>
<reference evidence="4 5" key="1">
    <citation type="journal article" date="2019" name="Nat. Microbiol.">
        <title>Mediterranean grassland soil C-N compound turnover is dependent on rainfall and depth, and is mediated by genomically divergent microorganisms.</title>
        <authorList>
            <person name="Diamond S."/>
            <person name="Andeer P.F."/>
            <person name="Li Z."/>
            <person name="Crits-Christoph A."/>
            <person name="Burstein D."/>
            <person name="Anantharaman K."/>
            <person name="Lane K.R."/>
            <person name="Thomas B.C."/>
            <person name="Pan C."/>
            <person name="Northen T.R."/>
            <person name="Banfield J.F."/>
        </authorList>
    </citation>
    <scope>NUCLEOTIDE SEQUENCE [LARGE SCALE GENOMIC DNA]</scope>
    <source>
        <strain evidence="2">WS_1</strain>
        <strain evidence="3">WS_5</strain>
    </source>
</reference>
<keyword evidence="1" id="KW-0732">Signal</keyword>